<dbReference type="AlphaFoldDB" id="A0A0F9PQW4"/>
<name>A0A0F9PQW4_9ZZZZ</name>
<proteinExistence type="predicted"/>
<comment type="caution">
    <text evidence="1">The sequence shown here is derived from an EMBL/GenBank/DDBJ whole genome shotgun (WGS) entry which is preliminary data.</text>
</comment>
<organism evidence="1">
    <name type="scientific">marine sediment metagenome</name>
    <dbReference type="NCBI Taxonomy" id="412755"/>
    <lineage>
        <taxon>unclassified sequences</taxon>
        <taxon>metagenomes</taxon>
        <taxon>ecological metagenomes</taxon>
    </lineage>
</organism>
<gene>
    <name evidence="1" type="ORF">LCGC14_0868930</name>
</gene>
<protein>
    <submittedName>
        <fullName evidence="1">Uncharacterized protein</fullName>
    </submittedName>
</protein>
<reference evidence="1" key="1">
    <citation type="journal article" date="2015" name="Nature">
        <title>Complex archaea that bridge the gap between prokaryotes and eukaryotes.</title>
        <authorList>
            <person name="Spang A."/>
            <person name="Saw J.H."/>
            <person name="Jorgensen S.L."/>
            <person name="Zaremba-Niedzwiedzka K."/>
            <person name="Martijn J."/>
            <person name="Lind A.E."/>
            <person name="van Eijk R."/>
            <person name="Schleper C."/>
            <person name="Guy L."/>
            <person name="Ettema T.J."/>
        </authorList>
    </citation>
    <scope>NUCLEOTIDE SEQUENCE</scope>
</reference>
<accession>A0A0F9PQW4</accession>
<dbReference type="EMBL" id="LAZR01002675">
    <property type="protein sequence ID" value="KKN27012.1"/>
    <property type="molecule type" value="Genomic_DNA"/>
</dbReference>
<sequence>MASENKQNRLSVPENPGERAAWYVNAVIEMATYVVNRAAMGGITQEQIIAQFEMNVRKCMDPDWKPN</sequence>
<evidence type="ECO:0000313" key="1">
    <source>
        <dbReference type="EMBL" id="KKN27012.1"/>
    </source>
</evidence>